<dbReference type="Proteomes" id="UP001162972">
    <property type="component" value="Chromosome 16"/>
</dbReference>
<reference evidence="1 2" key="1">
    <citation type="journal article" date="2023" name="Int. J. Mol. Sci.">
        <title>De Novo Assembly and Annotation of 11 Diverse Shrub Willow (Salix) Genomes Reveals Novel Gene Organization in Sex-Linked Regions.</title>
        <authorList>
            <person name="Hyden B."/>
            <person name="Feng K."/>
            <person name="Yates T.B."/>
            <person name="Jawdy S."/>
            <person name="Cereghino C."/>
            <person name="Smart L.B."/>
            <person name="Muchero W."/>
        </authorList>
    </citation>
    <scope>NUCLEOTIDE SEQUENCE [LARGE SCALE GENOMIC DNA]</scope>
    <source>
        <tissue evidence="1">Shoot tip</tissue>
    </source>
</reference>
<protein>
    <submittedName>
        <fullName evidence="1">Uncharacterized protein</fullName>
    </submittedName>
</protein>
<evidence type="ECO:0000313" key="2">
    <source>
        <dbReference type="Proteomes" id="UP001162972"/>
    </source>
</evidence>
<accession>A0AAD6KLX5</accession>
<proteinExistence type="predicted"/>
<gene>
    <name evidence="1" type="ORF">OIU84_025918</name>
</gene>
<comment type="caution">
    <text evidence="1">The sequence shown here is derived from an EMBL/GenBank/DDBJ whole genome shotgun (WGS) entry which is preliminary data.</text>
</comment>
<sequence>MGCCRLGDDFVMGFLCVVVVVVVRKLICCNANGLVVEVFV</sequence>
<keyword evidence="2" id="KW-1185">Reference proteome</keyword>
<dbReference type="AlphaFoldDB" id="A0AAD6KLX5"/>
<name>A0AAD6KLX5_9ROSI</name>
<dbReference type="EMBL" id="JAPFFJ010000006">
    <property type="protein sequence ID" value="KAJ6425235.1"/>
    <property type="molecule type" value="Genomic_DNA"/>
</dbReference>
<evidence type="ECO:0000313" key="1">
    <source>
        <dbReference type="EMBL" id="KAJ6425235.1"/>
    </source>
</evidence>
<organism evidence="1 2">
    <name type="scientific">Salix udensis</name>
    <dbReference type="NCBI Taxonomy" id="889485"/>
    <lineage>
        <taxon>Eukaryota</taxon>
        <taxon>Viridiplantae</taxon>
        <taxon>Streptophyta</taxon>
        <taxon>Embryophyta</taxon>
        <taxon>Tracheophyta</taxon>
        <taxon>Spermatophyta</taxon>
        <taxon>Magnoliopsida</taxon>
        <taxon>eudicotyledons</taxon>
        <taxon>Gunneridae</taxon>
        <taxon>Pentapetalae</taxon>
        <taxon>rosids</taxon>
        <taxon>fabids</taxon>
        <taxon>Malpighiales</taxon>
        <taxon>Salicaceae</taxon>
        <taxon>Saliceae</taxon>
        <taxon>Salix</taxon>
    </lineage>
</organism>